<evidence type="ECO:0000313" key="4">
    <source>
        <dbReference type="EMBL" id="AGF85089.1"/>
    </source>
</evidence>
<proteinExistence type="inferred from homology"/>
<sequence length="176" mass="20140">MWIIILIIILIILLIYYLMQNSEIKSIPYVNINKFLGIWYEIARLPAPFEQNCKNSRAIYSLKTTYPNLTINVINTCQVNNQQIAIQGTLIPAKNTQLITGTSILSPGEFMVNFGNSNSPYNINYVDETYQYAIVSSNRKKLWILSKNPQIDNNIYESLVSIANKLGFDINNLIKN</sequence>
<dbReference type="PROSITE" id="PS00213">
    <property type="entry name" value="LIPOCALIN"/>
    <property type="match status" value="1"/>
</dbReference>
<organism evidence="4 5">
    <name type="scientific">Moumouvirus goulette</name>
    <dbReference type="NCBI Taxonomy" id="1247379"/>
    <lineage>
        <taxon>Viruses</taxon>
        <taxon>Varidnaviria</taxon>
        <taxon>Bamfordvirae</taxon>
        <taxon>Nucleocytoviricota</taxon>
        <taxon>Megaviricetes</taxon>
        <taxon>Imitervirales</taxon>
        <taxon>Mimiviridae</taxon>
        <taxon>Megamimivirinae</taxon>
        <taxon>Moumouvirus</taxon>
        <taxon>Moumouvirus goulettemassiliense</taxon>
    </lineage>
</organism>
<reference evidence="4 5" key="1">
    <citation type="submission" date="2012-10" db="EMBL/GenBank/DDBJ databases">
        <title>Complete genome sequence of Moumouvirus goulette.</title>
        <authorList>
            <person name="Fournous G."/>
            <person name="Bougalmi M."/>
            <person name="Colson P."/>
        </authorList>
    </citation>
    <scope>NUCLEOTIDE SEQUENCE [LARGE SCALE GENOMIC DNA]</scope>
</reference>
<dbReference type="PANTHER" id="PTHR10612">
    <property type="entry name" value="APOLIPOPROTEIN D"/>
    <property type="match status" value="1"/>
</dbReference>
<comment type="similarity">
    <text evidence="1 2">Belongs to the calycin superfamily. Lipocalin family.</text>
</comment>
<dbReference type="PIRSF" id="PIRSF036893">
    <property type="entry name" value="Lipocalin_ApoD"/>
    <property type="match status" value="1"/>
</dbReference>
<dbReference type="InterPro" id="IPR000566">
    <property type="entry name" value="Lipocln_cytosolic_FA-bd_dom"/>
</dbReference>
<protein>
    <submittedName>
        <fullName evidence="4">Putative lipocalin R877</fullName>
    </submittedName>
</protein>
<dbReference type="PRINTS" id="PR01171">
    <property type="entry name" value="BCTLIPOCALIN"/>
</dbReference>
<dbReference type="InterPro" id="IPR002446">
    <property type="entry name" value="Lipocalin_bac"/>
</dbReference>
<evidence type="ECO:0000313" key="5">
    <source>
        <dbReference type="Proteomes" id="UP000241071"/>
    </source>
</evidence>
<gene>
    <name evidence="4" type="ORF">glt_00280</name>
</gene>
<dbReference type="EMBL" id="KC008572">
    <property type="protein sequence ID" value="AGF85089.1"/>
    <property type="molecule type" value="Genomic_DNA"/>
</dbReference>
<dbReference type="InterPro" id="IPR022271">
    <property type="entry name" value="Lipocalin_ApoD"/>
</dbReference>
<dbReference type="InterPro" id="IPR047202">
    <property type="entry name" value="Lipocalin_Blc-like_dom"/>
</dbReference>
<dbReference type="CDD" id="cd19438">
    <property type="entry name" value="lipocalin_Blc-like"/>
    <property type="match status" value="1"/>
</dbReference>
<evidence type="ECO:0000256" key="2">
    <source>
        <dbReference type="PIRNR" id="PIRNR036893"/>
    </source>
</evidence>
<feature type="domain" description="Lipocalin/cytosolic fatty-acid binding" evidence="3">
    <location>
        <begin position="30"/>
        <end position="175"/>
    </location>
</feature>
<evidence type="ECO:0000256" key="1">
    <source>
        <dbReference type="ARBA" id="ARBA00006889"/>
    </source>
</evidence>
<dbReference type="Proteomes" id="UP000241071">
    <property type="component" value="Segment"/>
</dbReference>
<dbReference type="GO" id="GO:0006950">
    <property type="term" value="P:response to stress"/>
    <property type="evidence" value="ECO:0007669"/>
    <property type="project" value="UniProtKB-ARBA"/>
</dbReference>
<dbReference type="Pfam" id="PF08212">
    <property type="entry name" value="Lipocalin_2"/>
    <property type="match status" value="1"/>
</dbReference>
<dbReference type="SUPFAM" id="SSF50814">
    <property type="entry name" value="Lipocalins"/>
    <property type="match status" value="1"/>
</dbReference>
<dbReference type="InterPro" id="IPR012674">
    <property type="entry name" value="Calycin"/>
</dbReference>
<name>M1PB32_9VIRU</name>
<evidence type="ECO:0000259" key="3">
    <source>
        <dbReference type="Pfam" id="PF08212"/>
    </source>
</evidence>
<keyword evidence="5" id="KW-1185">Reference proteome</keyword>
<dbReference type="InterPro" id="IPR022272">
    <property type="entry name" value="Lipocalin_CS"/>
</dbReference>
<dbReference type="Gene3D" id="2.40.128.20">
    <property type="match status" value="1"/>
</dbReference>
<accession>M1PB32</accession>
<dbReference type="PANTHER" id="PTHR10612:SF34">
    <property type="entry name" value="APOLIPOPROTEIN D"/>
    <property type="match status" value="1"/>
</dbReference>